<protein>
    <submittedName>
        <fullName evidence="10">Multidrug ABC transporter permease</fullName>
    </submittedName>
</protein>
<dbReference type="PROSITE" id="PS00211">
    <property type="entry name" value="ABC_TRANSPORTER_1"/>
    <property type="match status" value="1"/>
</dbReference>
<dbReference type="Proteomes" id="UP000617734">
    <property type="component" value="Unassembled WGS sequence"/>
</dbReference>
<keyword evidence="3" id="KW-0547">Nucleotide-binding</keyword>
<dbReference type="GO" id="GO:0140359">
    <property type="term" value="F:ABC-type transporter activity"/>
    <property type="evidence" value="ECO:0007669"/>
    <property type="project" value="InterPro"/>
</dbReference>
<evidence type="ECO:0000256" key="2">
    <source>
        <dbReference type="ARBA" id="ARBA00022692"/>
    </source>
</evidence>
<keyword evidence="5 7" id="KW-1133">Transmembrane helix</keyword>
<dbReference type="Gene3D" id="1.20.1560.10">
    <property type="entry name" value="ABC transporter type 1, transmembrane domain"/>
    <property type="match status" value="1"/>
</dbReference>
<sequence>MTGAYTAPGTGLRALGSARAAAGLAWRSGPRTITCYALASVVAGLLPALIAFLVRELFDAITQLRSTGVLVRVTALLVAASLGLSLVPSVIEYLRAQNSRAIRLRVQDELFDGVNRLPGLRHFEDPRFQDELRLAQQAGASAPELLIGSAVSSLQALVTLTGFLATVFVLNPVLGVVTVLMALPLFGTQLAAGRRRAAVLQDNMPRNRRQMFYGSLLTDVDAVKEIRLFGLQDFFKDRAGAELRAASAAERRTDLGNLLRRLPPSLLGVAVHGAGLAWAVHTARAGALSIGDVSVFLAATAGIQAGVAQLAGTGSAAYQASITFGFYRGLQLVPPDLSRPPVPATPPPPGPGITLQDVWFRYDDASPWVLKGVDLTIPVGGTTALVGLNGAGKSTLVKLLCRLYDPTRGRILWDGLDIREFTPEQLRERIGVVFQDYCRYDLTAGENIGLGLVSRLDDPEPVTAAAKAAGVHGRIAAMEAGYRTLLSRIFVPEPEQGGAGRSGRSLSGGEWQRVAVARAFMRRDADLLILDEPSAGLDAAAEKELHDSLRELRRGATSVVISHRLSSVRDADRIIVLKGGRVSELGTHDELMARAGDYAGLFTLQAEGYQLAAPGVPGRV</sequence>
<evidence type="ECO:0000256" key="1">
    <source>
        <dbReference type="ARBA" id="ARBA00004651"/>
    </source>
</evidence>
<feature type="domain" description="ABC transporter" evidence="8">
    <location>
        <begin position="353"/>
        <end position="604"/>
    </location>
</feature>
<dbReference type="InterPro" id="IPR036640">
    <property type="entry name" value="ABC1_TM_sf"/>
</dbReference>
<reference evidence="10" key="2">
    <citation type="submission" date="2020-09" db="EMBL/GenBank/DDBJ databases">
        <authorList>
            <person name="Sun Q."/>
            <person name="Ohkuma M."/>
        </authorList>
    </citation>
    <scope>NUCLEOTIDE SEQUENCE</scope>
    <source>
        <strain evidence="10">JCM 4646</strain>
    </source>
</reference>
<dbReference type="InterPro" id="IPR011527">
    <property type="entry name" value="ABC1_TM_dom"/>
</dbReference>
<dbReference type="AlphaFoldDB" id="A0A919FM29"/>
<reference evidence="10" key="1">
    <citation type="journal article" date="2014" name="Int. J. Syst. Evol. Microbiol.">
        <title>Complete genome sequence of Corynebacterium casei LMG S-19264T (=DSM 44701T), isolated from a smear-ripened cheese.</title>
        <authorList>
            <consortium name="US DOE Joint Genome Institute (JGI-PGF)"/>
            <person name="Walter F."/>
            <person name="Albersmeier A."/>
            <person name="Kalinowski J."/>
            <person name="Ruckert C."/>
        </authorList>
    </citation>
    <scope>NUCLEOTIDE SEQUENCE</scope>
    <source>
        <strain evidence="10">JCM 4646</strain>
    </source>
</reference>
<dbReference type="PROSITE" id="PS50929">
    <property type="entry name" value="ABC_TM1F"/>
    <property type="match status" value="1"/>
</dbReference>
<evidence type="ECO:0000256" key="5">
    <source>
        <dbReference type="ARBA" id="ARBA00022989"/>
    </source>
</evidence>
<dbReference type="GO" id="GO:0005886">
    <property type="term" value="C:plasma membrane"/>
    <property type="evidence" value="ECO:0007669"/>
    <property type="project" value="UniProtKB-SubCell"/>
</dbReference>
<accession>A0A919FM29</accession>
<dbReference type="GO" id="GO:0016887">
    <property type="term" value="F:ATP hydrolysis activity"/>
    <property type="evidence" value="ECO:0007669"/>
    <property type="project" value="InterPro"/>
</dbReference>
<dbReference type="InterPro" id="IPR027417">
    <property type="entry name" value="P-loop_NTPase"/>
</dbReference>
<evidence type="ECO:0000256" key="6">
    <source>
        <dbReference type="ARBA" id="ARBA00023136"/>
    </source>
</evidence>
<evidence type="ECO:0000259" key="9">
    <source>
        <dbReference type="PROSITE" id="PS50929"/>
    </source>
</evidence>
<gene>
    <name evidence="10" type="ORF">GCM10018781_26070</name>
</gene>
<comment type="caution">
    <text evidence="10">The sequence shown here is derived from an EMBL/GenBank/DDBJ whole genome shotgun (WGS) entry which is preliminary data.</text>
</comment>
<dbReference type="EMBL" id="BNBO01000011">
    <property type="protein sequence ID" value="GHH68675.1"/>
    <property type="molecule type" value="Genomic_DNA"/>
</dbReference>
<evidence type="ECO:0000256" key="4">
    <source>
        <dbReference type="ARBA" id="ARBA00022840"/>
    </source>
</evidence>
<comment type="subcellular location">
    <subcellularLocation>
        <location evidence="1">Cell membrane</location>
        <topology evidence="1">Multi-pass membrane protein</topology>
    </subcellularLocation>
</comment>
<proteinExistence type="predicted"/>
<keyword evidence="11" id="KW-1185">Reference proteome</keyword>
<evidence type="ECO:0000256" key="3">
    <source>
        <dbReference type="ARBA" id="ARBA00022741"/>
    </source>
</evidence>
<dbReference type="InterPro" id="IPR003439">
    <property type="entry name" value="ABC_transporter-like_ATP-bd"/>
</dbReference>
<dbReference type="PANTHER" id="PTHR24221:SF646">
    <property type="entry name" value="HAEMOLYSIN SECRETION ATP-BINDING PROTEIN"/>
    <property type="match status" value="1"/>
</dbReference>
<organism evidence="10 11">
    <name type="scientific">Kitasatospora indigofera</name>
    <dbReference type="NCBI Taxonomy" id="67307"/>
    <lineage>
        <taxon>Bacteria</taxon>
        <taxon>Bacillati</taxon>
        <taxon>Actinomycetota</taxon>
        <taxon>Actinomycetes</taxon>
        <taxon>Kitasatosporales</taxon>
        <taxon>Streptomycetaceae</taxon>
        <taxon>Kitasatospora</taxon>
    </lineage>
</organism>
<evidence type="ECO:0000313" key="11">
    <source>
        <dbReference type="Proteomes" id="UP000617734"/>
    </source>
</evidence>
<dbReference type="SMART" id="SM00382">
    <property type="entry name" value="AAA"/>
    <property type="match status" value="1"/>
</dbReference>
<dbReference type="InterPro" id="IPR039421">
    <property type="entry name" value="Type_1_exporter"/>
</dbReference>
<feature type="transmembrane region" description="Helical" evidence="7">
    <location>
        <begin position="70"/>
        <end position="91"/>
    </location>
</feature>
<evidence type="ECO:0000313" key="10">
    <source>
        <dbReference type="EMBL" id="GHH68675.1"/>
    </source>
</evidence>
<keyword evidence="2 7" id="KW-0812">Transmembrane</keyword>
<dbReference type="RefSeq" id="WP_229927389.1">
    <property type="nucleotide sequence ID" value="NZ_BNBO01000011.1"/>
</dbReference>
<feature type="transmembrane region" description="Helical" evidence="7">
    <location>
        <begin position="36"/>
        <end position="58"/>
    </location>
</feature>
<evidence type="ECO:0000256" key="7">
    <source>
        <dbReference type="SAM" id="Phobius"/>
    </source>
</evidence>
<dbReference type="PROSITE" id="PS50893">
    <property type="entry name" value="ABC_TRANSPORTER_2"/>
    <property type="match status" value="1"/>
</dbReference>
<dbReference type="GO" id="GO:0005524">
    <property type="term" value="F:ATP binding"/>
    <property type="evidence" value="ECO:0007669"/>
    <property type="project" value="UniProtKB-KW"/>
</dbReference>
<dbReference type="InterPro" id="IPR003593">
    <property type="entry name" value="AAA+_ATPase"/>
</dbReference>
<dbReference type="GeneID" id="95353063"/>
<dbReference type="SUPFAM" id="SSF52540">
    <property type="entry name" value="P-loop containing nucleoside triphosphate hydrolases"/>
    <property type="match status" value="1"/>
</dbReference>
<keyword evidence="4" id="KW-0067">ATP-binding</keyword>
<dbReference type="GO" id="GO:0034040">
    <property type="term" value="F:ATPase-coupled lipid transmembrane transporter activity"/>
    <property type="evidence" value="ECO:0007669"/>
    <property type="project" value="TreeGrafter"/>
</dbReference>
<dbReference type="InterPro" id="IPR017871">
    <property type="entry name" value="ABC_transporter-like_CS"/>
</dbReference>
<feature type="domain" description="ABC transmembrane type-1" evidence="9">
    <location>
        <begin position="37"/>
        <end position="319"/>
    </location>
</feature>
<feature type="transmembrane region" description="Helical" evidence="7">
    <location>
        <begin position="163"/>
        <end position="186"/>
    </location>
</feature>
<dbReference type="Gene3D" id="3.40.50.300">
    <property type="entry name" value="P-loop containing nucleotide triphosphate hydrolases"/>
    <property type="match status" value="1"/>
</dbReference>
<dbReference type="Pfam" id="PF00005">
    <property type="entry name" value="ABC_tran"/>
    <property type="match status" value="1"/>
</dbReference>
<evidence type="ECO:0000259" key="8">
    <source>
        <dbReference type="PROSITE" id="PS50893"/>
    </source>
</evidence>
<keyword evidence="6 7" id="KW-0472">Membrane</keyword>
<name>A0A919FM29_9ACTN</name>
<dbReference type="SUPFAM" id="SSF90123">
    <property type="entry name" value="ABC transporter transmembrane region"/>
    <property type="match status" value="1"/>
</dbReference>
<dbReference type="Pfam" id="PF00664">
    <property type="entry name" value="ABC_membrane"/>
    <property type="match status" value="1"/>
</dbReference>
<dbReference type="PANTHER" id="PTHR24221">
    <property type="entry name" value="ATP-BINDING CASSETTE SUB-FAMILY B"/>
    <property type="match status" value="1"/>
</dbReference>